<proteinExistence type="predicted"/>
<evidence type="ECO:0000313" key="3">
    <source>
        <dbReference type="EMBL" id="ACY47186.1"/>
    </source>
</evidence>
<dbReference type="Proteomes" id="UP000002221">
    <property type="component" value="Chromosome"/>
</dbReference>
<name>D0MDJ3_RHOM4</name>
<dbReference type="GO" id="GO:0003755">
    <property type="term" value="F:peptidyl-prolyl cis-trans isomerase activity"/>
    <property type="evidence" value="ECO:0007669"/>
    <property type="project" value="UniProtKB-KW"/>
</dbReference>
<organism evidence="3 4">
    <name type="scientific">Rhodothermus marinus (strain ATCC 43812 / DSM 4252 / R-10)</name>
    <name type="common">Rhodothermus obamensis</name>
    <dbReference type="NCBI Taxonomy" id="518766"/>
    <lineage>
        <taxon>Bacteria</taxon>
        <taxon>Pseudomonadati</taxon>
        <taxon>Rhodothermota</taxon>
        <taxon>Rhodothermia</taxon>
        <taxon>Rhodothermales</taxon>
        <taxon>Rhodothermaceae</taxon>
        <taxon>Rhodothermus</taxon>
    </lineage>
</organism>
<dbReference type="InterPro" id="IPR046357">
    <property type="entry name" value="PPIase_dom_sf"/>
</dbReference>
<keyword evidence="4" id="KW-1185">Reference proteome</keyword>
<feature type="domain" description="PpiC" evidence="2">
    <location>
        <begin position="402"/>
        <end position="490"/>
    </location>
</feature>
<dbReference type="InterPro" id="IPR050245">
    <property type="entry name" value="PrsA_foldase"/>
</dbReference>
<dbReference type="Pfam" id="PF00639">
    <property type="entry name" value="Rotamase"/>
    <property type="match status" value="1"/>
</dbReference>
<dbReference type="PROSITE" id="PS50198">
    <property type="entry name" value="PPIC_PPIASE_2"/>
    <property type="match status" value="2"/>
</dbReference>
<reference evidence="3 4" key="1">
    <citation type="journal article" date="2009" name="Stand. Genomic Sci.">
        <title>Complete genome sequence of Rhodothermus marinus type strain (R-10).</title>
        <authorList>
            <person name="Nolan M."/>
            <person name="Tindall B.J."/>
            <person name="Pomrenke H."/>
            <person name="Lapidus A."/>
            <person name="Copeland A."/>
            <person name="Glavina Del Rio T."/>
            <person name="Lucas S."/>
            <person name="Chen F."/>
            <person name="Tice H."/>
            <person name="Cheng J.F."/>
            <person name="Saunders E."/>
            <person name="Han C."/>
            <person name="Bruce D."/>
            <person name="Goodwin L."/>
            <person name="Chain P."/>
            <person name="Pitluck S."/>
            <person name="Ovchinikova G."/>
            <person name="Pati A."/>
            <person name="Ivanova N."/>
            <person name="Mavromatis K."/>
            <person name="Chen A."/>
            <person name="Palaniappan K."/>
            <person name="Land M."/>
            <person name="Hauser L."/>
            <person name="Chang Y.J."/>
            <person name="Jeffries C.D."/>
            <person name="Brettin T."/>
            <person name="Goker M."/>
            <person name="Bristow J."/>
            <person name="Eisen J.A."/>
            <person name="Markowitz V."/>
            <person name="Hugenholtz P."/>
            <person name="Kyrpides N.C."/>
            <person name="Klenk H.P."/>
            <person name="Detter J.C."/>
        </authorList>
    </citation>
    <scope>NUCLEOTIDE SEQUENCE [LARGE SCALE GENOMIC DNA]</scope>
    <source>
        <strain evidence="4">ATCC 43812 / DSM 4252 / R-10</strain>
    </source>
</reference>
<dbReference type="AlphaFoldDB" id="D0MDJ3"/>
<evidence type="ECO:0000313" key="4">
    <source>
        <dbReference type="Proteomes" id="UP000002221"/>
    </source>
</evidence>
<dbReference type="PANTHER" id="PTHR47245:SF2">
    <property type="entry name" value="PEPTIDYL-PROLYL CIS-TRANS ISOMERASE HP_0175-RELATED"/>
    <property type="match status" value="1"/>
</dbReference>
<keyword evidence="1 3" id="KW-0413">Isomerase</keyword>
<keyword evidence="1" id="KW-0697">Rotamase</keyword>
<dbReference type="EMBL" id="CP001807">
    <property type="protein sequence ID" value="ACY47186.1"/>
    <property type="molecule type" value="Genomic_DNA"/>
</dbReference>
<accession>D0MDJ3</accession>
<dbReference type="Gene3D" id="3.10.50.40">
    <property type="match status" value="2"/>
</dbReference>
<gene>
    <name evidence="3" type="ordered locus">Rmar_0280</name>
</gene>
<evidence type="ECO:0000256" key="1">
    <source>
        <dbReference type="PROSITE-ProRule" id="PRU00278"/>
    </source>
</evidence>
<sequence length="552" mass="62704">MGLLLLAGCHAGSAQQTLLAEGPGVHITADAFREAYLDYLLRTGQTDSPRLRRLFLEQMIREALVAYEARRQGLDRTPAYEEEARAVETKLLVEAYARRVLYDTVRVREAELAEAFVRINTEVRARHLWAPTRAAAESLYARLQAGASFEELAAGVFRDTALARSGGDLGWFSFDEMDPAFEDVAFRLRPGEISSPVRTAYGYSIIQVTDRFTKPILTETEFAQKRPLLERYLRYRKQQAAREACARSLADSLQIRFHEATLRRLYDRIAGRVTQEEMEGTTEDWLQEPLLTFGPAAERVTWTVADFREQARRTSRAQREAAARSPEALEEFARGLVVRHVLAERARAAGLHRSPAFAQARQEALDRWLYRYVRQQVESGAAVPEDTLRAFYKAHREDFRMPARRAVWEILVPTEAEAQRIRTLLTATPFEELARHYSRRPGAAATGGYLGFVAEAQLGAAGKAVFAAREGEVLGPLRIADGYVLLKVGAEQPERPMTFEEARPLIERQLRPFFVRRRWQEHLAELAARHADRITRHLSRLDTLRLTSPTDA</sequence>
<evidence type="ECO:0000259" key="2">
    <source>
        <dbReference type="PROSITE" id="PS50198"/>
    </source>
</evidence>
<feature type="domain" description="PpiC" evidence="2">
    <location>
        <begin position="120"/>
        <end position="210"/>
    </location>
</feature>
<dbReference type="PANTHER" id="PTHR47245">
    <property type="entry name" value="PEPTIDYLPROLYL ISOMERASE"/>
    <property type="match status" value="1"/>
</dbReference>
<dbReference type="SUPFAM" id="SSF54534">
    <property type="entry name" value="FKBP-like"/>
    <property type="match status" value="2"/>
</dbReference>
<dbReference type="HOGENOM" id="CLU_477928_0_0_10"/>
<dbReference type="eggNOG" id="COG0760">
    <property type="taxonomic scope" value="Bacteria"/>
</dbReference>
<dbReference type="InterPro" id="IPR000297">
    <property type="entry name" value="PPIase_PpiC"/>
</dbReference>
<dbReference type="KEGG" id="rmr:Rmar_0280"/>
<protein>
    <submittedName>
        <fullName evidence="3">PpiC-type peptidyl-prolyl cis-trans isomerase</fullName>
    </submittedName>
</protein>
<dbReference type="STRING" id="518766.Rmar_0280"/>
<dbReference type="InterPro" id="IPR027304">
    <property type="entry name" value="Trigger_fact/SurA_dom_sf"/>
</dbReference>
<dbReference type="Pfam" id="PF13145">
    <property type="entry name" value="Rotamase_2"/>
    <property type="match status" value="1"/>
</dbReference>
<dbReference type="SUPFAM" id="SSF109998">
    <property type="entry name" value="Triger factor/SurA peptide-binding domain-like"/>
    <property type="match status" value="2"/>
</dbReference>
<dbReference type="RefSeq" id="WP_012842798.1">
    <property type="nucleotide sequence ID" value="NC_013501.1"/>
</dbReference>